<protein>
    <recommendedName>
        <fullName evidence="4">TIL domain-containing protein</fullName>
    </recommendedName>
</protein>
<reference evidence="2" key="1">
    <citation type="thesis" date="2020" institute="ProQuest LLC" country="789 East Eisenhower Parkway, Ann Arbor, MI, USA">
        <title>Comparative Genomics and Chromosome Evolution.</title>
        <authorList>
            <person name="Mudd A.B."/>
        </authorList>
    </citation>
    <scope>NUCLEOTIDE SEQUENCE</scope>
    <source>
        <strain evidence="2">237g6f4</strain>
        <tissue evidence="2">Blood</tissue>
    </source>
</reference>
<accession>A0AAV6ZHL8</accession>
<dbReference type="Gene3D" id="2.10.25.10">
    <property type="entry name" value="Laminin"/>
    <property type="match status" value="1"/>
</dbReference>
<dbReference type="Proteomes" id="UP000824782">
    <property type="component" value="Unassembled WGS sequence"/>
</dbReference>
<name>A0AAV6ZHL8_ENGPU</name>
<evidence type="ECO:0000313" key="2">
    <source>
        <dbReference type="EMBL" id="KAG8548791.1"/>
    </source>
</evidence>
<dbReference type="AlphaFoldDB" id="A0AAV6ZHL8"/>
<gene>
    <name evidence="2" type="ORF">GDO81_024129</name>
</gene>
<proteinExistence type="predicted"/>
<dbReference type="InterPro" id="IPR036084">
    <property type="entry name" value="Ser_inhib-like_sf"/>
</dbReference>
<dbReference type="SUPFAM" id="SSF57567">
    <property type="entry name" value="Serine protease inhibitors"/>
    <property type="match status" value="1"/>
</dbReference>
<evidence type="ECO:0000313" key="3">
    <source>
        <dbReference type="Proteomes" id="UP000824782"/>
    </source>
</evidence>
<organism evidence="2 3">
    <name type="scientific">Engystomops pustulosus</name>
    <name type="common">Tungara frog</name>
    <name type="synonym">Physalaemus pustulosus</name>
    <dbReference type="NCBI Taxonomy" id="76066"/>
    <lineage>
        <taxon>Eukaryota</taxon>
        <taxon>Metazoa</taxon>
        <taxon>Chordata</taxon>
        <taxon>Craniata</taxon>
        <taxon>Vertebrata</taxon>
        <taxon>Euteleostomi</taxon>
        <taxon>Amphibia</taxon>
        <taxon>Batrachia</taxon>
        <taxon>Anura</taxon>
        <taxon>Neobatrachia</taxon>
        <taxon>Hyloidea</taxon>
        <taxon>Leptodactylidae</taxon>
        <taxon>Leiuperinae</taxon>
        <taxon>Engystomops</taxon>
    </lineage>
</organism>
<sequence>MSPITALILFAVLIIAIPDPIESKCPEGSIVTSCTKCIHYCKVKNWVCDKDPCVVGCICTESQYVMGPDYDCIPWFKCPKWW</sequence>
<keyword evidence="3" id="KW-1185">Reference proteome</keyword>
<feature type="chain" id="PRO_5043764781" description="TIL domain-containing protein" evidence="1">
    <location>
        <begin position="24"/>
        <end position="82"/>
    </location>
</feature>
<keyword evidence="1" id="KW-0732">Signal</keyword>
<evidence type="ECO:0008006" key="4">
    <source>
        <dbReference type="Google" id="ProtNLM"/>
    </source>
</evidence>
<dbReference type="EMBL" id="WNYA01000322">
    <property type="protein sequence ID" value="KAG8548791.1"/>
    <property type="molecule type" value="Genomic_DNA"/>
</dbReference>
<comment type="caution">
    <text evidence="2">The sequence shown here is derived from an EMBL/GenBank/DDBJ whole genome shotgun (WGS) entry which is preliminary data.</text>
</comment>
<feature type="signal peptide" evidence="1">
    <location>
        <begin position="1"/>
        <end position="23"/>
    </location>
</feature>
<evidence type="ECO:0000256" key="1">
    <source>
        <dbReference type="SAM" id="SignalP"/>
    </source>
</evidence>